<evidence type="ECO:0000256" key="4">
    <source>
        <dbReference type="RuleBase" id="RU004514"/>
    </source>
</evidence>
<reference evidence="6" key="2">
    <citation type="journal article" date="2021" name="PeerJ">
        <title>Extensive microbial diversity within the chicken gut microbiome revealed by metagenomics and culture.</title>
        <authorList>
            <person name="Gilroy R."/>
            <person name="Ravi A."/>
            <person name="Getino M."/>
            <person name="Pursley I."/>
            <person name="Horton D.L."/>
            <person name="Alikhan N.F."/>
            <person name="Baker D."/>
            <person name="Gharbi K."/>
            <person name="Hall N."/>
            <person name="Watson M."/>
            <person name="Adriaenssens E.M."/>
            <person name="Foster-Nyarko E."/>
            <person name="Jarju S."/>
            <person name="Secka A."/>
            <person name="Antonio M."/>
            <person name="Oren A."/>
            <person name="Chaudhuri R.R."/>
            <person name="La Ragione R."/>
            <person name="Hildebrand F."/>
            <person name="Pallen M.J."/>
        </authorList>
    </citation>
    <scope>NUCLEOTIDE SEQUENCE</scope>
    <source>
        <strain evidence="6">B3-2255</strain>
    </source>
</reference>
<dbReference type="PANTHER" id="PTHR10146">
    <property type="entry name" value="PROLINE SYNTHETASE CO-TRANSCRIBED BACTERIAL HOMOLOG PROTEIN"/>
    <property type="match status" value="1"/>
</dbReference>
<name>A0A9D9NQN6_9BACT</name>
<evidence type="ECO:0000256" key="2">
    <source>
        <dbReference type="HAMAP-Rule" id="MF_02087"/>
    </source>
</evidence>
<dbReference type="PANTHER" id="PTHR10146:SF14">
    <property type="entry name" value="PYRIDOXAL PHOSPHATE HOMEOSTASIS PROTEIN"/>
    <property type="match status" value="1"/>
</dbReference>
<dbReference type="NCBIfam" id="TIGR00044">
    <property type="entry name" value="YggS family pyridoxal phosphate-dependent enzyme"/>
    <property type="match status" value="1"/>
</dbReference>
<dbReference type="InterPro" id="IPR001608">
    <property type="entry name" value="Ala_racemase_N"/>
</dbReference>
<comment type="similarity">
    <text evidence="2 4">Belongs to the pyridoxal phosphate-binding protein YggS/PROSC family.</text>
</comment>
<accession>A0A9D9NQN6</accession>
<organism evidence="6 7">
    <name type="scientific">Candidatus Merdivivens faecigallinarum</name>
    <dbReference type="NCBI Taxonomy" id="2840871"/>
    <lineage>
        <taxon>Bacteria</taxon>
        <taxon>Pseudomonadati</taxon>
        <taxon>Bacteroidota</taxon>
        <taxon>Bacteroidia</taxon>
        <taxon>Bacteroidales</taxon>
        <taxon>Muribaculaceae</taxon>
        <taxon>Muribaculaceae incertae sedis</taxon>
        <taxon>Candidatus Merdivivens</taxon>
    </lineage>
</organism>
<dbReference type="Proteomes" id="UP000823772">
    <property type="component" value="Unassembled WGS sequence"/>
</dbReference>
<dbReference type="InterPro" id="IPR029066">
    <property type="entry name" value="PLP-binding_barrel"/>
</dbReference>
<comment type="function">
    <text evidence="2">Pyridoxal 5'-phosphate (PLP)-binding protein, which is involved in PLP homeostasis.</text>
</comment>
<dbReference type="HAMAP" id="MF_02087">
    <property type="entry name" value="PLP_homeostasis"/>
    <property type="match status" value="1"/>
</dbReference>
<proteinExistence type="inferred from homology"/>
<dbReference type="EMBL" id="JADILY010000102">
    <property type="protein sequence ID" value="MBO8481863.1"/>
    <property type="molecule type" value="Genomic_DNA"/>
</dbReference>
<evidence type="ECO:0000256" key="1">
    <source>
        <dbReference type="ARBA" id="ARBA00022898"/>
    </source>
</evidence>
<comment type="caution">
    <text evidence="6">The sequence shown here is derived from an EMBL/GenBank/DDBJ whole genome shotgun (WGS) entry which is preliminary data.</text>
</comment>
<evidence type="ECO:0000313" key="6">
    <source>
        <dbReference type="EMBL" id="MBO8481863.1"/>
    </source>
</evidence>
<protein>
    <recommendedName>
        <fullName evidence="2">Pyridoxal phosphate homeostasis protein</fullName>
        <shortName evidence="2">PLP homeostasis protein</shortName>
    </recommendedName>
</protein>
<dbReference type="AlphaFoldDB" id="A0A9D9NQN6"/>
<dbReference type="Gene3D" id="3.20.20.10">
    <property type="entry name" value="Alanine racemase"/>
    <property type="match status" value="1"/>
</dbReference>
<evidence type="ECO:0000259" key="5">
    <source>
        <dbReference type="Pfam" id="PF01168"/>
    </source>
</evidence>
<evidence type="ECO:0000313" key="7">
    <source>
        <dbReference type="Proteomes" id="UP000823772"/>
    </source>
</evidence>
<sequence length="225" mass="25015">MSIASEIVKLHSELPSTVKLVAVSKFHPASAVMEAYNAGQRVFGENRPQELFAKAKELPADIEWHFIGHLQTNKLKMVLPYASIVESVDSLHLLEAIDRWGRDNSKVVDVLLEYHVAAEETKQGFDADEIRSIMFSPEPFANIRFRGLMGMATLTSDEHVIEADFGRIVSLFDELSARIGDSPKLTADFNLRSFGMTHDYGIAVRMGANIVRIGTLIFGARPAKI</sequence>
<dbReference type="GO" id="GO:0030170">
    <property type="term" value="F:pyridoxal phosphate binding"/>
    <property type="evidence" value="ECO:0007669"/>
    <property type="project" value="UniProtKB-UniRule"/>
</dbReference>
<comment type="cofactor">
    <cofactor evidence="3">
        <name>pyridoxal 5'-phosphate</name>
        <dbReference type="ChEBI" id="CHEBI:597326"/>
    </cofactor>
</comment>
<evidence type="ECO:0000256" key="3">
    <source>
        <dbReference type="PIRSR" id="PIRSR004848-1"/>
    </source>
</evidence>
<keyword evidence="1 2" id="KW-0663">Pyridoxal phosphate</keyword>
<reference evidence="6" key="1">
    <citation type="submission" date="2020-10" db="EMBL/GenBank/DDBJ databases">
        <authorList>
            <person name="Gilroy R."/>
        </authorList>
    </citation>
    <scope>NUCLEOTIDE SEQUENCE</scope>
    <source>
        <strain evidence="6">B3-2255</strain>
    </source>
</reference>
<gene>
    <name evidence="6" type="ORF">IAC87_04885</name>
</gene>
<feature type="domain" description="Alanine racemase N-terminal" evidence="5">
    <location>
        <begin position="5"/>
        <end position="222"/>
    </location>
</feature>
<dbReference type="Pfam" id="PF01168">
    <property type="entry name" value="Ala_racemase_N"/>
    <property type="match status" value="1"/>
</dbReference>
<dbReference type="PROSITE" id="PS01211">
    <property type="entry name" value="UPF0001"/>
    <property type="match status" value="1"/>
</dbReference>
<dbReference type="SUPFAM" id="SSF51419">
    <property type="entry name" value="PLP-binding barrel"/>
    <property type="match status" value="1"/>
</dbReference>
<dbReference type="InterPro" id="IPR011078">
    <property type="entry name" value="PyrdxlP_homeostasis"/>
</dbReference>
<feature type="modified residue" description="N6-(pyridoxal phosphate)lysine" evidence="2 3">
    <location>
        <position position="25"/>
    </location>
</feature>
<dbReference type="CDD" id="cd00635">
    <property type="entry name" value="PLPDE_III_YBL036c_like"/>
    <property type="match status" value="1"/>
</dbReference>
<dbReference type="PIRSF" id="PIRSF004848">
    <property type="entry name" value="YBL036c_PLPDEIII"/>
    <property type="match status" value="1"/>
</dbReference>